<protein>
    <submittedName>
        <fullName evidence="1">5922_t:CDS:1</fullName>
    </submittedName>
</protein>
<comment type="caution">
    <text evidence="1">The sequence shown here is derived from an EMBL/GenBank/DDBJ whole genome shotgun (WGS) entry which is preliminary data.</text>
</comment>
<dbReference type="EMBL" id="CAMKVN010010928">
    <property type="protein sequence ID" value="CAI2194455.1"/>
    <property type="molecule type" value="Genomic_DNA"/>
</dbReference>
<name>A0A9W4T4X9_9GLOM</name>
<evidence type="ECO:0000313" key="1">
    <source>
        <dbReference type="EMBL" id="CAI2194455.1"/>
    </source>
</evidence>
<proteinExistence type="predicted"/>
<evidence type="ECO:0000313" key="2">
    <source>
        <dbReference type="Proteomes" id="UP001153678"/>
    </source>
</evidence>
<organism evidence="1 2">
    <name type="scientific">Funneliformis geosporum</name>
    <dbReference type="NCBI Taxonomy" id="1117311"/>
    <lineage>
        <taxon>Eukaryota</taxon>
        <taxon>Fungi</taxon>
        <taxon>Fungi incertae sedis</taxon>
        <taxon>Mucoromycota</taxon>
        <taxon>Glomeromycotina</taxon>
        <taxon>Glomeromycetes</taxon>
        <taxon>Glomerales</taxon>
        <taxon>Glomeraceae</taxon>
        <taxon>Funneliformis</taxon>
    </lineage>
</organism>
<reference evidence="1" key="1">
    <citation type="submission" date="2022-08" db="EMBL/GenBank/DDBJ databases">
        <authorList>
            <person name="Kallberg Y."/>
            <person name="Tangrot J."/>
            <person name="Rosling A."/>
        </authorList>
    </citation>
    <scope>NUCLEOTIDE SEQUENCE</scope>
    <source>
        <strain evidence="1">Wild A</strain>
    </source>
</reference>
<feature type="non-terminal residue" evidence="1">
    <location>
        <position position="1"/>
    </location>
</feature>
<gene>
    <name evidence="1" type="ORF">FWILDA_LOCUS16585</name>
</gene>
<dbReference type="Proteomes" id="UP001153678">
    <property type="component" value="Unassembled WGS sequence"/>
</dbReference>
<dbReference type="AlphaFoldDB" id="A0A9W4T4X9"/>
<sequence>SGRIETENLIQMLYNKIKQGLTENTEKMVFNNPLSDDDNIFKALE</sequence>
<feature type="non-terminal residue" evidence="1">
    <location>
        <position position="45"/>
    </location>
</feature>
<accession>A0A9W4T4X9</accession>
<keyword evidence="2" id="KW-1185">Reference proteome</keyword>